<accession>A0AAP0DQC9</accession>
<proteinExistence type="predicted"/>
<organism evidence="2 3">
    <name type="scientific">Deinandra increscens subsp. villosa</name>
    <dbReference type="NCBI Taxonomy" id="3103831"/>
    <lineage>
        <taxon>Eukaryota</taxon>
        <taxon>Viridiplantae</taxon>
        <taxon>Streptophyta</taxon>
        <taxon>Embryophyta</taxon>
        <taxon>Tracheophyta</taxon>
        <taxon>Spermatophyta</taxon>
        <taxon>Magnoliopsida</taxon>
        <taxon>eudicotyledons</taxon>
        <taxon>Gunneridae</taxon>
        <taxon>Pentapetalae</taxon>
        <taxon>asterids</taxon>
        <taxon>campanulids</taxon>
        <taxon>Asterales</taxon>
        <taxon>Asteraceae</taxon>
        <taxon>Asteroideae</taxon>
        <taxon>Heliantheae alliance</taxon>
        <taxon>Madieae</taxon>
        <taxon>Madiinae</taxon>
        <taxon>Deinandra</taxon>
    </lineage>
</organism>
<dbReference type="EMBL" id="JBCNJP010000007">
    <property type="protein sequence ID" value="KAK9076817.1"/>
    <property type="molecule type" value="Genomic_DNA"/>
</dbReference>
<feature type="region of interest" description="Disordered" evidence="1">
    <location>
        <begin position="64"/>
        <end position="99"/>
    </location>
</feature>
<keyword evidence="3" id="KW-1185">Reference proteome</keyword>
<comment type="caution">
    <text evidence="2">The sequence shown here is derived from an EMBL/GenBank/DDBJ whole genome shotgun (WGS) entry which is preliminary data.</text>
</comment>
<feature type="compositionally biased region" description="Acidic residues" evidence="1">
    <location>
        <begin position="68"/>
        <end position="83"/>
    </location>
</feature>
<sequence length="160" mass="18629">MADQENNRKWHLLTRLKTVVKKVTFLMNSNIINRWRLVSAFTTRGNGRKQLSFGEGLGLTAIVSSSSSDDDHEENNNNLEDDPDHAIRSSSRKLNKTKSFHVQKTMSFPEEEDIDKRAEMFIENFYRQLRYQRQVSLELRYKRGQSFASYESSSNSQSPC</sequence>
<dbReference type="AlphaFoldDB" id="A0AAP0DQC9"/>
<reference evidence="2 3" key="1">
    <citation type="submission" date="2024-04" db="EMBL/GenBank/DDBJ databases">
        <title>The reference genome of an endangered Asteraceae, Deinandra increscens subsp. villosa, native to the Central Coast of California.</title>
        <authorList>
            <person name="Guilliams M."/>
            <person name="Hasenstab-Lehman K."/>
            <person name="Meyer R."/>
            <person name="Mcevoy S."/>
        </authorList>
    </citation>
    <scope>NUCLEOTIDE SEQUENCE [LARGE SCALE GENOMIC DNA]</scope>
    <source>
        <tissue evidence="2">Leaf</tissue>
    </source>
</reference>
<evidence type="ECO:0000256" key="1">
    <source>
        <dbReference type="SAM" id="MobiDB-lite"/>
    </source>
</evidence>
<protein>
    <submittedName>
        <fullName evidence="2">Uncharacterized protein</fullName>
    </submittedName>
</protein>
<feature type="compositionally biased region" description="Basic residues" evidence="1">
    <location>
        <begin position="90"/>
        <end position="99"/>
    </location>
</feature>
<dbReference type="PANTHER" id="PTHR33098">
    <property type="entry name" value="COTTON FIBER (DUF761)"/>
    <property type="match status" value="1"/>
</dbReference>
<gene>
    <name evidence="2" type="ORF">SSX86_005151</name>
</gene>
<dbReference type="InterPro" id="IPR008480">
    <property type="entry name" value="DUF761_pln"/>
</dbReference>
<evidence type="ECO:0000313" key="2">
    <source>
        <dbReference type="EMBL" id="KAK9076817.1"/>
    </source>
</evidence>
<dbReference type="Proteomes" id="UP001408789">
    <property type="component" value="Unassembled WGS sequence"/>
</dbReference>
<evidence type="ECO:0000313" key="3">
    <source>
        <dbReference type="Proteomes" id="UP001408789"/>
    </source>
</evidence>
<name>A0AAP0DQC9_9ASTR</name>
<dbReference type="PANTHER" id="PTHR33098:SF112">
    <property type="entry name" value="COTTON FIBER PROTEIN"/>
    <property type="match status" value="1"/>
</dbReference>
<dbReference type="Pfam" id="PF05553">
    <property type="entry name" value="DUF761"/>
    <property type="match status" value="1"/>
</dbReference>